<feature type="domain" description="Peptidase M48" evidence="8">
    <location>
        <begin position="117"/>
        <end position="317"/>
    </location>
</feature>
<dbReference type="CDD" id="cd07325">
    <property type="entry name" value="M48_Ste24p_like"/>
    <property type="match status" value="1"/>
</dbReference>
<evidence type="ECO:0000256" key="5">
    <source>
        <dbReference type="ARBA" id="ARBA00023049"/>
    </source>
</evidence>
<comment type="similarity">
    <text evidence="6">Belongs to the peptidase M48 family.</text>
</comment>
<accession>A0A6V1X7Z1</accession>
<protein>
    <recommendedName>
        <fullName evidence="8">Peptidase M48 domain-containing protein</fullName>
    </recommendedName>
</protein>
<keyword evidence="4 6" id="KW-0862">Zinc</keyword>
<keyword evidence="7" id="KW-0732">Signal</keyword>
<comment type="cofactor">
    <cofactor evidence="6">
        <name>Zn(2+)</name>
        <dbReference type="ChEBI" id="CHEBI:29105"/>
    </cofactor>
    <text evidence="6">Binds 1 zinc ion per subunit.</text>
</comment>
<keyword evidence="5 6" id="KW-0482">Metalloprotease</keyword>
<dbReference type="PANTHER" id="PTHR10120">
    <property type="entry name" value="CAAX PRENYL PROTEASE 1"/>
    <property type="match status" value="1"/>
</dbReference>
<dbReference type="GO" id="GO:0046872">
    <property type="term" value="F:metal ion binding"/>
    <property type="evidence" value="ECO:0007669"/>
    <property type="project" value="UniProtKB-KW"/>
</dbReference>
<dbReference type="InterPro" id="IPR001915">
    <property type="entry name" value="Peptidase_M48"/>
</dbReference>
<evidence type="ECO:0000259" key="8">
    <source>
        <dbReference type="Pfam" id="PF01435"/>
    </source>
</evidence>
<gene>
    <name evidence="9" type="ORF">HAKA00212_LOCUS26483</name>
</gene>
<feature type="signal peptide" evidence="7">
    <location>
        <begin position="1"/>
        <end position="20"/>
    </location>
</feature>
<keyword evidence="2" id="KW-0479">Metal-binding</keyword>
<name>A0A6V1X7Z1_HETAK</name>
<dbReference type="AlphaFoldDB" id="A0A6V1X7Z1"/>
<dbReference type="GO" id="GO:0004222">
    <property type="term" value="F:metalloendopeptidase activity"/>
    <property type="evidence" value="ECO:0007669"/>
    <property type="project" value="InterPro"/>
</dbReference>
<dbReference type="FunFam" id="3.30.2010.10:FF:000007">
    <property type="entry name" value="Peptidase M48 family protein"/>
    <property type="match status" value="1"/>
</dbReference>
<evidence type="ECO:0000256" key="7">
    <source>
        <dbReference type="SAM" id="SignalP"/>
    </source>
</evidence>
<dbReference type="EMBL" id="HBIU01061354">
    <property type="protein sequence ID" value="CAE0654278.1"/>
    <property type="molecule type" value="Transcribed_RNA"/>
</dbReference>
<proteinExistence type="inferred from homology"/>
<sequence>MRTLVRISALIVLLFAVASSFQLNNYNRKALKTSTQLFSEAIPNDVSNIEDLPSSRVALRGLRSDRFRHPVDRQATAQLQRLPGLEQIVRRATPLVEEAVYLDNIATSIKVGPGQMPALHQLLVDACRILDIKDPPQLYVKQNPSPNAYTLAVQGRKPFIVLHTSLIDLMTPQEVQAVLAHELGHIKCEHGLWLSAANLVALGLLAVGGVPGQLLSEALSSLIMPWQRAAELTCDRAALLVAQDPAVVVSTILKLVGGVGGPALGEYGGVSPDEFLKQAEEYAEARSSRVGRLLTADQDRALTHPLPVVRAQELARWARGPEYRGLLRRGAPLAGGGGGEGLLC</sequence>
<dbReference type="GO" id="GO:0006508">
    <property type="term" value="P:proteolysis"/>
    <property type="evidence" value="ECO:0007669"/>
    <property type="project" value="UniProtKB-KW"/>
</dbReference>
<keyword evidence="1 6" id="KW-0645">Protease</keyword>
<feature type="chain" id="PRO_5030160848" description="Peptidase M48 domain-containing protein" evidence="7">
    <location>
        <begin position="21"/>
        <end position="344"/>
    </location>
</feature>
<evidence type="ECO:0000256" key="6">
    <source>
        <dbReference type="RuleBase" id="RU003983"/>
    </source>
</evidence>
<evidence type="ECO:0000256" key="4">
    <source>
        <dbReference type="ARBA" id="ARBA00022833"/>
    </source>
</evidence>
<organism evidence="9">
    <name type="scientific">Heterosigma akashiwo</name>
    <name type="common">Chromophytic alga</name>
    <name type="synonym">Heterosigma carterae</name>
    <dbReference type="NCBI Taxonomy" id="2829"/>
    <lineage>
        <taxon>Eukaryota</taxon>
        <taxon>Sar</taxon>
        <taxon>Stramenopiles</taxon>
        <taxon>Ochrophyta</taxon>
        <taxon>Raphidophyceae</taxon>
        <taxon>Chattonellales</taxon>
        <taxon>Chattonellaceae</taxon>
        <taxon>Heterosigma</taxon>
    </lineage>
</organism>
<keyword evidence="3 6" id="KW-0378">Hydrolase</keyword>
<reference evidence="9" key="1">
    <citation type="submission" date="2021-01" db="EMBL/GenBank/DDBJ databases">
        <authorList>
            <person name="Corre E."/>
            <person name="Pelletier E."/>
            <person name="Niang G."/>
            <person name="Scheremetjew M."/>
            <person name="Finn R."/>
            <person name="Kale V."/>
            <person name="Holt S."/>
            <person name="Cochrane G."/>
            <person name="Meng A."/>
            <person name="Brown T."/>
            <person name="Cohen L."/>
        </authorList>
    </citation>
    <scope>NUCLEOTIDE SEQUENCE</scope>
    <source>
        <strain evidence="9">CCMP3107</strain>
    </source>
</reference>
<evidence type="ECO:0000256" key="1">
    <source>
        <dbReference type="ARBA" id="ARBA00022670"/>
    </source>
</evidence>
<evidence type="ECO:0000313" key="9">
    <source>
        <dbReference type="EMBL" id="CAE0654278.1"/>
    </source>
</evidence>
<dbReference type="Pfam" id="PF01435">
    <property type="entry name" value="Peptidase_M48"/>
    <property type="match status" value="1"/>
</dbReference>
<evidence type="ECO:0000256" key="3">
    <source>
        <dbReference type="ARBA" id="ARBA00022801"/>
    </source>
</evidence>
<dbReference type="Gene3D" id="3.30.2010.10">
    <property type="entry name" value="Metalloproteases ('zincins'), catalytic domain"/>
    <property type="match status" value="1"/>
</dbReference>
<evidence type="ECO:0000256" key="2">
    <source>
        <dbReference type="ARBA" id="ARBA00022723"/>
    </source>
</evidence>